<proteinExistence type="predicted"/>
<dbReference type="Proteomes" id="UP000216913">
    <property type="component" value="Unassembled WGS sequence"/>
</dbReference>
<dbReference type="OrthoDB" id="122135at2"/>
<comment type="caution">
    <text evidence="2">The sequence shown here is derived from an EMBL/GenBank/DDBJ whole genome shotgun (WGS) entry which is preliminary data.</text>
</comment>
<evidence type="ECO:0000256" key="1">
    <source>
        <dbReference type="SAM" id="MobiDB-lite"/>
    </source>
</evidence>
<organism evidence="2 3">
    <name type="scientific">Bordetella genomosp. 5</name>
    <dbReference type="NCBI Taxonomy" id="1395608"/>
    <lineage>
        <taxon>Bacteria</taxon>
        <taxon>Pseudomonadati</taxon>
        <taxon>Pseudomonadota</taxon>
        <taxon>Betaproteobacteria</taxon>
        <taxon>Burkholderiales</taxon>
        <taxon>Alcaligenaceae</taxon>
        <taxon>Bordetella</taxon>
    </lineage>
</organism>
<feature type="compositionally biased region" description="Polar residues" evidence="1">
    <location>
        <begin position="1"/>
        <end position="11"/>
    </location>
</feature>
<dbReference type="EMBL" id="NEVP01000006">
    <property type="protein sequence ID" value="OZI52049.1"/>
    <property type="molecule type" value="Genomic_DNA"/>
</dbReference>
<dbReference type="AlphaFoldDB" id="A0A261TR12"/>
<accession>A0A261TR12</accession>
<dbReference type="InterPro" id="IPR036388">
    <property type="entry name" value="WH-like_DNA-bd_sf"/>
</dbReference>
<keyword evidence="3" id="KW-1185">Reference proteome</keyword>
<sequence length="156" mass="17519">MTTPRQSQSEQRFAGDPDPDDPLIGARLRFCLSQVEQQLCEALAAAGFADIQVAHFKVFRFPPPENERPIDLAQRAGMSKQAMNYLLVQLEEAGYLVRHSIDGASARVVSLTEKGWRVAELQRATVRAIEQQWEARVGRARFQTFYAVLKDLTDAA</sequence>
<dbReference type="Gene3D" id="1.10.10.10">
    <property type="entry name" value="Winged helix-like DNA-binding domain superfamily/Winged helix DNA-binding domain"/>
    <property type="match status" value="1"/>
</dbReference>
<name>A0A261TR12_9BORD</name>
<evidence type="ECO:0008006" key="4">
    <source>
        <dbReference type="Google" id="ProtNLM"/>
    </source>
</evidence>
<dbReference type="InterPro" id="IPR036390">
    <property type="entry name" value="WH_DNA-bd_sf"/>
</dbReference>
<feature type="region of interest" description="Disordered" evidence="1">
    <location>
        <begin position="1"/>
        <end position="21"/>
    </location>
</feature>
<gene>
    <name evidence="2" type="ORF">CAL25_11130</name>
</gene>
<reference evidence="2 3" key="1">
    <citation type="submission" date="2017-05" db="EMBL/GenBank/DDBJ databases">
        <title>Complete and WGS of Bordetella genogroups.</title>
        <authorList>
            <person name="Spilker T."/>
            <person name="LiPuma J."/>
        </authorList>
    </citation>
    <scope>NUCLEOTIDE SEQUENCE [LARGE SCALE GENOMIC DNA]</scope>
    <source>
        <strain evidence="2 3">AU10456</strain>
    </source>
</reference>
<protein>
    <recommendedName>
        <fullName evidence="4">MarR family transcriptional regulator</fullName>
    </recommendedName>
</protein>
<dbReference type="SUPFAM" id="SSF46785">
    <property type="entry name" value="Winged helix' DNA-binding domain"/>
    <property type="match status" value="1"/>
</dbReference>
<dbReference type="RefSeq" id="WP_094800006.1">
    <property type="nucleotide sequence ID" value="NZ_NEVP01000006.1"/>
</dbReference>
<evidence type="ECO:0000313" key="3">
    <source>
        <dbReference type="Proteomes" id="UP000216913"/>
    </source>
</evidence>
<evidence type="ECO:0000313" key="2">
    <source>
        <dbReference type="EMBL" id="OZI52049.1"/>
    </source>
</evidence>